<evidence type="ECO:0000313" key="1">
    <source>
        <dbReference type="EMBL" id="PHT34193.1"/>
    </source>
</evidence>
<comment type="caution">
    <text evidence="1">The sequence shown here is derived from an EMBL/GenBank/DDBJ whole genome shotgun (WGS) entry which is preliminary data.</text>
</comment>
<reference evidence="2" key="2">
    <citation type="journal article" date="2017" name="J. Anim. Genet.">
        <title>Multiple reference genome sequences of hot pepper reveal the massive evolution of plant disease resistance genes by retroduplication.</title>
        <authorList>
            <person name="Kim S."/>
            <person name="Park J."/>
            <person name="Yeom S.-I."/>
            <person name="Kim Y.-M."/>
            <person name="Seo E."/>
            <person name="Kim K.-T."/>
            <person name="Kim M.-S."/>
            <person name="Lee J.M."/>
            <person name="Cheong K."/>
            <person name="Shin H.-S."/>
            <person name="Kim S.-B."/>
            <person name="Han K."/>
            <person name="Lee J."/>
            <person name="Park M."/>
            <person name="Lee H.-A."/>
            <person name="Lee H.-Y."/>
            <person name="Lee Y."/>
            <person name="Oh S."/>
            <person name="Lee J.H."/>
            <person name="Choi E."/>
            <person name="Choi E."/>
            <person name="Lee S.E."/>
            <person name="Jeon J."/>
            <person name="Kim H."/>
            <person name="Choi G."/>
            <person name="Song H."/>
            <person name="Lee J."/>
            <person name="Lee S.-C."/>
            <person name="Kwon J.-K."/>
            <person name="Lee H.-Y."/>
            <person name="Koo N."/>
            <person name="Hong Y."/>
            <person name="Kim R.W."/>
            <person name="Kang W.-H."/>
            <person name="Huh J.H."/>
            <person name="Kang B.-C."/>
            <person name="Yang T.-J."/>
            <person name="Lee Y.-H."/>
            <person name="Bennetzen J.L."/>
            <person name="Choi D."/>
        </authorList>
    </citation>
    <scope>NUCLEOTIDE SEQUENCE [LARGE SCALE GENOMIC DNA]</scope>
    <source>
        <strain evidence="2">cv. PBC81</strain>
    </source>
</reference>
<accession>A0A2G2VMK1</accession>
<name>A0A2G2VMK1_CAPBA</name>
<dbReference type="AlphaFoldDB" id="A0A2G2VMK1"/>
<gene>
    <name evidence="1" type="ORF">CQW23_25993</name>
</gene>
<protein>
    <submittedName>
        <fullName evidence="1">Uncharacterized protein</fullName>
    </submittedName>
</protein>
<dbReference type="EMBL" id="MLFT02000011">
    <property type="protein sequence ID" value="PHT34193.1"/>
    <property type="molecule type" value="Genomic_DNA"/>
</dbReference>
<evidence type="ECO:0000313" key="2">
    <source>
        <dbReference type="Proteomes" id="UP000224567"/>
    </source>
</evidence>
<reference evidence="1 2" key="1">
    <citation type="journal article" date="2017" name="Genome Biol.">
        <title>New reference genome sequences of hot pepper reveal the massive evolution of plant disease-resistance genes by retroduplication.</title>
        <authorList>
            <person name="Kim S."/>
            <person name="Park J."/>
            <person name="Yeom S.I."/>
            <person name="Kim Y.M."/>
            <person name="Seo E."/>
            <person name="Kim K.T."/>
            <person name="Kim M.S."/>
            <person name="Lee J.M."/>
            <person name="Cheong K."/>
            <person name="Shin H.S."/>
            <person name="Kim S.B."/>
            <person name="Han K."/>
            <person name="Lee J."/>
            <person name="Park M."/>
            <person name="Lee H.A."/>
            <person name="Lee H.Y."/>
            <person name="Lee Y."/>
            <person name="Oh S."/>
            <person name="Lee J.H."/>
            <person name="Choi E."/>
            <person name="Choi E."/>
            <person name="Lee S.E."/>
            <person name="Jeon J."/>
            <person name="Kim H."/>
            <person name="Choi G."/>
            <person name="Song H."/>
            <person name="Lee J."/>
            <person name="Lee S.C."/>
            <person name="Kwon J.K."/>
            <person name="Lee H.Y."/>
            <person name="Koo N."/>
            <person name="Hong Y."/>
            <person name="Kim R.W."/>
            <person name="Kang W.H."/>
            <person name="Huh J.H."/>
            <person name="Kang B.C."/>
            <person name="Yang T.J."/>
            <person name="Lee Y.H."/>
            <person name="Bennetzen J.L."/>
            <person name="Choi D."/>
        </authorList>
    </citation>
    <scope>NUCLEOTIDE SEQUENCE [LARGE SCALE GENOMIC DNA]</scope>
    <source>
        <strain evidence="2">cv. PBC81</strain>
    </source>
</reference>
<organism evidence="1 2">
    <name type="scientific">Capsicum baccatum</name>
    <name type="common">Peruvian pepper</name>
    <dbReference type="NCBI Taxonomy" id="33114"/>
    <lineage>
        <taxon>Eukaryota</taxon>
        <taxon>Viridiplantae</taxon>
        <taxon>Streptophyta</taxon>
        <taxon>Embryophyta</taxon>
        <taxon>Tracheophyta</taxon>
        <taxon>Spermatophyta</taxon>
        <taxon>Magnoliopsida</taxon>
        <taxon>eudicotyledons</taxon>
        <taxon>Gunneridae</taxon>
        <taxon>Pentapetalae</taxon>
        <taxon>asterids</taxon>
        <taxon>lamiids</taxon>
        <taxon>Solanales</taxon>
        <taxon>Solanaceae</taxon>
        <taxon>Solanoideae</taxon>
        <taxon>Capsiceae</taxon>
        <taxon>Capsicum</taxon>
    </lineage>
</organism>
<dbReference type="OrthoDB" id="659599at2759"/>
<sequence>MSIQSSGESRRIVAKSGFRSVTAEHPVYTTACNVICPVSVSAISLSSEDVKSDVVTVVNNEGGGGLSNVSPMKKAVAEFDEWEMAGGEEEIMISIDEPLPRIVFGCNTLRIPTDSRTMIQAHDK</sequence>
<dbReference type="Proteomes" id="UP000224567">
    <property type="component" value="Unassembled WGS sequence"/>
</dbReference>
<proteinExistence type="predicted"/>
<dbReference type="STRING" id="33114.A0A2G2VMK1"/>
<keyword evidence="2" id="KW-1185">Reference proteome</keyword>